<dbReference type="EMBL" id="LUUL01000099">
    <property type="protein sequence ID" value="OAI23664.1"/>
    <property type="molecule type" value="Genomic_DNA"/>
</dbReference>
<comment type="caution">
    <text evidence="1">The sequence shown here is derived from an EMBL/GenBank/DDBJ whole genome shotgun (WGS) entry which is preliminary data.</text>
</comment>
<organism evidence="1 2">
    <name type="scientific">Methylomonas koyamae</name>
    <dbReference type="NCBI Taxonomy" id="702114"/>
    <lineage>
        <taxon>Bacteria</taxon>
        <taxon>Pseudomonadati</taxon>
        <taxon>Pseudomonadota</taxon>
        <taxon>Gammaproteobacteria</taxon>
        <taxon>Methylococcales</taxon>
        <taxon>Methylococcaceae</taxon>
        <taxon>Methylomonas</taxon>
    </lineage>
</organism>
<dbReference type="Proteomes" id="UP000077734">
    <property type="component" value="Unassembled WGS sequence"/>
</dbReference>
<sequence length="90" mass="9974">MLQQMTSFRSEYDEFQESTFESNSDAFVAFVVANTTSDPANAMQRLLPNFFGRPALYGKTFVATLDQQGKPASVTMYPPAQTVQSASIYS</sequence>
<dbReference type="AlphaFoldDB" id="A0AA91I4C1"/>
<name>A0AA91I4C1_9GAMM</name>
<evidence type="ECO:0000313" key="1">
    <source>
        <dbReference type="EMBL" id="OAI23664.1"/>
    </source>
</evidence>
<protein>
    <submittedName>
        <fullName evidence="1">Uncharacterized protein</fullName>
    </submittedName>
</protein>
<proteinExistence type="predicted"/>
<evidence type="ECO:0000313" key="2">
    <source>
        <dbReference type="Proteomes" id="UP000077734"/>
    </source>
</evidence>
<accession>A0AA91I4C1</accession>
<keyword evidence="2" id="KW-1185">Reference proteome</keyword>
<gene>
    <name evidence="1" type="ORF">A1356_17370</name>
</gene>
<reference evidence="1 2" key="1">
    <citation type="submission" date="2016-03" db="EMBL/GenBank/DDBJ databases">
        <authorList>
            <person name="Heylen K."/>
            <person name="De Vos P."/>
            <person name="Vekeman B."/>
        </authorList>
    </citation>
    <scope>NUCLEOTIDE SEQUENCE [LARGE SCALE GENOMIC DNA]</scope>
    <source>
        <strain evidence="1 2">R-49807</strain>
    </source>
</reference>